<dbReference type="VEuPathDB" id="VectorBase:AALB014575"/>
<proteinExistence type="predicted"/>
<feature type="region of interest" description="Disordered" evidence="1">
    <location>
        <begin position="494"/>
        <end position="533"/>
    </location>
</feature>
<feature type="compositionally biased region" description="Polar residues" evidence="1">
    <location>
        <begin position="167"/>
        <end position="177"/>
    </location>
</feature>
<feature type="compositionally biased region" description="Basic and acidic residues" evidence="1">
    <location>
        <begin position="380"/>
        <end position="390"/>
    </location>
</feature>
<feature type="compositionally biased region" description="Acidic residues" evidence="1">
    <location>
        <begin position="524"/>
        <end position="533"/>
    </location>
</feature>
<accession>A0A182FY73</accession>
<feature type="compositionally biased region" description="Basic and acidic residues" evidence="1">
    <location>
        <begin position="73"/>
        <end position="92"/>
    </location>
</feature>
<feature type="region of interest" description="Disordered" evidence="1">
    <location>
        <begin position="67"/>
        <end position="104"/>
    </location>
</feature>
<name>A0A182FY73_ANOAL</name>
<reference evidence="2 3" key="1">
    <citation type="journal article" date="2017" name="G3 (Bethesda)">
        <title>The Physical Genome Mapping of Anopheles albimanus Corrected Scaffold Misassemblies and Identified Interarm Rearrangements in Genus Anopheles.</title>
        <authorList>
            <person name="Artemov G.N."/>
            <person name="Peery A.N."/>
            <person name="Jiang X."/>
            <person name="Tu Z."/>
            <person name="Stegniy V.N."/>
            <person name="Sharakhova M.V."/>
            <person name="Sharakhov I.V."/>
        </authorList>
    </citation>
    <scope>NUCLEOTIDE SEQUENCE [LARGE SCALE GENOMIC DNA]</scope>
    <source>
        <strain evidence="2 3">ALBI9_A</strain>
    </source>
</reference>
<evidence type="ECO:0000313" key="3">
    <source>
        <dbReference type="Proteomes" id="UP000069272"/>
    </source>
</evidence>
<reference evidence="2" key="2">
    <citation type="submission" date="2022-08" db="UniProtKB">
        <authorList>
            <consortium name="EnsemblMetazoa"/>
        </authorList>
    </citation>
    <scope>IDENTIFICATION</scope>
    <source>
        <strain evidence="2">STECLA/ALBI9_A</strain>
    </source>
</reference>
<dbReference type="STRING" id="7167.A0A182FY73"/>
<dbReference type="EnsemblMetazoa" id="AALB014575-RA">
    <property type="protein sequence ID" value="AALB014575-PA"/>
    <property type="gene ID" value="AALB014575"/>
</dbReference>
<evidence type="ECO:0000256" key="1">
    <source>
        <dbReference type="SAM" id="MobiDB-lite"/>
    </source>
</evidence>
<feature type="region of interest" description="Disordered" evidence="1">
    <location>
        <begin position="150"/>
        <end position="177"/>
    </location>
</feature>
<organism evidence="2 3">
    <name type="scientific">Anopheles albimanus</name>
    <name type="common">New world malaria mosquito</name>
    <dbReference type="NCBI Taxonomy" id="7167"/>
    <lineage>
        <taxon>Eukaryota</taxon>
        <taxon>Metazoa</taxon>
        <taxon>Ecdysozoa</taxon>
        <taxon>Arthropoda</taxon>
        <taxon>Hexapoda</taxon>
        <taxon>Insecta</taxon>
        <taxon>Pterygota</taxon>
        <taxon>Neoptera</taxon>
        <taxon>Endopterygota</taxon>
        <taxon>Diptera</taxon>
        <taxon>Nematocera</taxon>
        <taxon>Culicoidea</taxon>
        <taxon>Culicidae</taxon>
        <taxon>Anophelinae</taxon>
        <taxon>Anopheles</taxon>
    </lineage>
</organism>
<feature type="region of interest" description="Disordered" evidence="1">
    <location>
        <begin position="380"/>
        <end position="420"/>
    </location>
</feature>
<dbReference type="VEuPathDB" id="VectorBase:AALB20_038640"/>
<keyword evidence="3" id="KW-1185">Reference proteome</keyword>
<protein>
    <submittedName>
        <fullName evidence="2">Uncharacterized protein</fullName>
    </submittedName>
</protein>
<evidence type="ECO:0000313" key="2">
    <source>
        <dbReference type="EnsemblMetazoa" id="AALB014575-PA"/>
    </source>
</evidence>
<dbReference type="AlphaFoldDB" id="A0A182FY73"/>
<sequence>MSGTSTVDSLSSSFICTANEANTLVPPPYSRAASPDMPATVRNCPLQRSASQQVCAAHDAMLGSQSASAHVQYTRDEEAASEQDHTLSRDQPSEEMLPDSSTSINNSMSCSNVCHSEPITVQRAAHYCHSSIDRLGDKESTSHGVLESANTFSRTPDHDEIVEPNSRKPSYHSQPMNRTLSYPSPPTNSLGTFEKRAAISGGSHLGHYSSCLDNAHGSHGLHSKRGNLAQRHDMICKLCNLMGNISGSVPVELFRQIQPSEHPVQRKSIETCCDVLAQTNAAQQYILQQHQCPSQQQRNQAHQQYQQKHIFEFSGHSDDSMMIEDTGEKTEAQMRSSCIGSCTGSNVSSLLNIDSLHSPPRATSPTAEVRELLEQIRQLHDGNQQRHTEEPQDQSGTVPMGSDEVNGNAPLPSNRRPSSLISKRSKLFNKYGVQCMPSAASSGSSRAMYIPIASTPNAYIAAPSAVRCHLRSPSSMSSAATSFLSRGRSRYSWMSKSAPTTPGTVAPGGAGPALCDNSPLLLNEQDEDGEQNM</sequence>
<dbReference type="Proteomes" id="UP000069272">
    <property type="component" value="Chromosome X"/>
</dbReference>